<sequence length="79" mass="9052">MIFPALPTSHYHHHPSPITLSYHFAKFLSSATFLSPKHCISRIITKYCHCRYHCHCHHSQAIVITAVVTATTRFNSNSF</sequence>
<reference evidence="1" key="1">
    <citation type="submission" date="2023-11" db="EMBL/GenBank/DDBJ databases">
        <authorList>
            <person name="Poullet M."/>
        </authorList>
    </citation>
    <scope>NUCLEOTIDE SEQUENCE</scope>
    <source>
        <strain evidence="1">E1834</strain>
    </source>
</reference>
<comment type="caution">
    <text evidence="1">The sequence shown here is derived from an EMBL/GenBank/DDBJ whole genome shotgun (WGS) entry which is preliminary data.</text>
</comment>
<name>A0ACB1B790_MELEN</name>
<proteinExistence type="predicted"/>
<evidence type="ECO:0000313" key="2">
    <source>
        <dbReference type="Proteomes" id="UP001497535"/>
    </source>
</evidence>
<accession>A0ACB1B790</accession>
<organism evidence="1 2">
    <name type="scientific">Meloidogyne enterolobii</name>
    <name type="common">Root-knot nematode worm</name>
    <name type="synonym">Meloidogyne mayaguensis</name>
    <dbReference type="NCBI Taxonomy" id="390850"/>
    <lineage>
        <taxon>Eukaryota</taxon>
        <taxon>Metazoa</taxon>
        <taxon>Ecdysozoa</taxon>
        <taxon>Nematoda</taxon>
        <taxon>Chromadorea</taxon>
        <taxon>Rhabditida</taxon>
        <taxon>Tylenchina</taxon>
        <taxon>Tylenchomorpha</taxon>
        <taxon>Tylenchoidea</taxon>
        <taxon>Meloidogynidae</taxon>
        <taxon>Meloidogyninae</taxon>
        <taxon>Meloidogyne</taxon>
    </lineage>
</organism>
<protein>
    <submittedName>
        <fullName evidence="1">Uncharacterized protein</fullName>
    </submittedName>
</protein>
<keyword evidence="2" id="KW-1185">Reference proteome</keyword>
<dbReference type="EMBL" id="CAVMJV010000175">
    <property type="protein sequence ID" value="CAK5120320.1"/>
    <property type="molecule type" value="Genomic_DNA"/>
</dbReference>
<evidence type="ECO:0000313" key="1">
    <source>
        <dbReference type="EMBL" id="CAK5120320.1"/>
    </source>
</evidence>
<dbReference type="Proteomes" id="UP001497535">
    <property type="component" value="Unassembled WGS sequence"/>
</dbReference>
<gene>
    <name evidence="1" type="ORF">MENTE1834_LOCUS46718</name>
</gene>